<keyword evidence="4" id="KW-1185">Reference proteome</keyword>
<proteinExistence type="predicted"/>
<feature type="transmembrane region" description="Helical" evidence="1">
    <location>
        <begin position="287"/>
        <end position="309"/>
    </location>
</feature>
<dbReference type="RefSeq" id="XP_018384462.1">
    <property type="nucleotide sequence ID" value="XM_018528586.1"/>
</dbReference>
<name>A0A177DIM0_ALTAL</name>
<evidence type="ECO:0000256" key="1">
    <source>
        <dbReference type="SAM" id="Phobius"/>
    </source>
</evidence>
<dbReference type="SUPFAM" id="SSF103473">
    <property type="entry name" value="MFS general substrate transporter"/>
    <property type="match status" value="1"/>
</dbReference>
<feature type="transmembrane region" description="Helical" evidence="1">
    <location>
        <begin position="233"/>
        <end position="255"/>
    </location>
</feature>
<dbReference type="InterPro" id="IPR036259">
    <property type="entry name" value="MFS_trans_sf"/>
</dbReference>
<gene>
    <name evidence="3" type="ORF">AA0117_g5218</name>
    <name evidence="2" type="ORF">CC77DRAFT_1062961</name>
</gene>
<protein>
    <recommendedName>
        <fullName evidence="6">MFS general substrate transporter</fullName>
    </recommendedName>
</protein>
<dbReference type="Proteomes" id="UP000291422">
    <property type="component" value="Unassembled WGS sequence"/>
</dbReference>
<dbReference type="GeneID" id="29114180"/>
<dbReference type="KEGG" id="aalt:CC77DRAFT_1062961"/>
<feature type="transmembrane region" description="Helical" evidence="1">
    <location>
        <begin position="350"/>
        <end position="372"/>
    </location>
</feature>
<dbReference type="Proteomes" id="UP000077248">
    <property type="component" value="Unassembled WGS sequence"/>
</dbReference>
<sequence length="484" mass="51366">MPRRSTPEPSNISAVRQGDFVEPAARKKWNQGSVAGNPLHAVSSSSERAHRHRNRSIYAQALVLFNVLGIPLSSASRLEHDFTSVFPTKSLTSLAVVIGLQIFILLASPLPVGHLYNALANRQHGYRWSSWGWNLLFGVAIVVATTSEFLSYTVQKNYIAVLLLRGLVLGGALGTCFTISTLVLASHYRKDVPLASVQSGFAAFAGAVVYTVIARFAFQDAGLGGANSGGGLAYVYSGGVMGATLLSAFLLLVGLKPEDEELSTQRYKLHLCMPKGFLQEARGGGMWFILGYILVFAGVLIYPVFNIVLLTQVPGLFFPDAAAYAILGMLGVAAVSGSVMANLRSLKKVGAVNIFVAASILAGAICLAPVLYPRLYVVVLLAGAYGVALGAVLSLHMIVAAMFLSKKVEGRWEDDMPARVAIIMALAGLGAFGGIVGAAALLEGNKNGEKVVIKVAGACMIGGGVLIGFARMWRWRWKAAFYAV</sequence>
<feature type="transmembrane region" description="Helical" evidence="1">
    <location>
        <begin position="158"/>
        <end position="185"/>
    </location>
</feature>
<feature type="transmembrane region" description="Helical" evidence="1">
    <location>
        <begin position="192"/>
        <end position="213"/>
    </location>
</feature>
<dbReference type="VEuPathDB" id="FungiDB:CC77DRAFT_1062961"/>
<dbReference type="EMBL" id="PDXD01000010">
    <property type="protein sequence ID" value="RYN76998.1"/>
    <property type="molecule type" value="Genomic_DNA"/>
</dbReference>
<keyword evidence="1" id="KW-0812">Transmembrane</keyword>
<feature type="transmembrane region" description="Helical" evidence="1">
    <location>
        <begin position="416"/>
        <end position="439"/>
    </location>
</feature>
<feature type="transmembrane region" description="Helical" evidence="1">
    <location>
        <begin position="451"/>
        <end position="470"/>
    </location>
</feature>
<feature type="transmembrane region" description="Helical" evidence="1">
    <location>
        <begin position="57"/>
        <end position="74"/>
    </location>
</feature>
<evidence type="ECO:0000313" key="3">
    <source>
        <dbReference type="EMBL" id="RYN76998.1"/>
    </source>
</evidence>
<evidence type="ECO:0000313" key="4">
    <source>
        <dbReference type="Proteomes" id="UP000077248"/>
    </source>
</evidence>
<evidence type="ECO:0008006" key="6">
    <source>
        <dbReference type="Google" id="ProtNLM"/>
    </source>
</evidence>
<reference evidence="5" key="2">
    <citation type="journal article" date="2019" name="bioRxiv">
        <title>Genomics, evolutionary history and diagnostics of the Alternaria alternata species group including apple and Asian pear pathotypes.</title>
        <authorList>
            <person name="Armitage A.D."/>
            <person name="Cockerton H.M."/>
            <person name="Sreenivasaprasad S."/>
            <person name="Woodhall J.W."/>
            <person name="Lane C.R."/>
            <person name="Harrison R.J."/>
            <person name="Clarkson J.P."/>
        </authorList>
    </citation>
    <scope>NUCLEOTIDE SEQUENCE [LARGE SCALE GENOMIC DNA]</scope>
    <source>
        <strain evidence="5">FERA 1177</strain>
    </source>
</reference>
<reference evidence="3" key="3">
    <citation type="journal article" date="2019" name="J. ISSAAS">
        <title>Genomics, evolutionary history and diagnostics of the Alternaria alternata species group including apple and Asian pear pathotypes.</title>
        <authorList>
            <person name="Armitage A.D."/>
            <person name="Cockerton H.M."/>
            <person name="Sreenivasaprasad S."/>
            <person name="Woodhall J."/>
            <person name="Lane C."/>
            <person name="Harrison R.J."/>
            <person name="Clarkson J.P."/>
        </authorList>
    </citation>
    <scope>NUCLEOTIDE SEQUENCE</scope>
    <source>
        <strain evidence="3">FERA 1177</strain>
    </source>
</reference>
<keyword evidence="1" id="KW-1133">Transmembrane helix</keyword>
<evidence type="ECO:0000313" key="2">
    <source>
        <dbReference type="EMBL" id="OAG19041.1"/>
    </source>
</evidence>
<feature type="transmembrane region" description="Helical" evidence="1">
    <location>
        <begin position="321"/>
        <end position="343"/>
    </location>
</feature>
<feature type="transmembrane region" description="Helical" evidence="1">
    <location>
        <begin position="94"/>
        <end position="119"/>
    </location>
</feature>
<feature type="transmembrane region" description="Helical" evidence="1">
    <location>
        <begin position="378"/>
        <end position="404"/>
    </location>
</feature>
<reference evidence="2 4" key="1">
    <citation type="submission" date="2016-05" db="EMBL/GenBank/DDBJ databases">
        <title>Comparative analysis of secretome profiles of manganese(II)-oxidizing ascomycete fungi.</title>
        <authorList>
            <consortium name="DOE Joint Genome Institute"/>
            <person name="Zeiner C.A."/>
            <person name="Purvine S.O."/>
            <person name="Zink E.M."/>
            <person name="Wu S."/>
            <person name="Pasa-Tolic L."/>
            <person name="Chaput D.L."/>
            <person name="Haridas S."/>
            <person name="Grigoriev I.V."/>
            <person name="Santelli C.M."/>
            <person name="Hansel C.M."/>
        </authorList>
    </citation>
    <scope>NUCLEOTIDE SEQUENCE [LARGE SCALE GENOMIC DNA]</scope>
    <source>
        <strain evidence="2 4">SRC1lrK2f</strain>
    </source>
</reference>
<feature type="transmembrane region" description="Helical" evidence="1">
    <location>
        <begin position="131"/>
        <end position="152"/>
    </location>
</feature>
<evidence type="ECO:0000313" key="5">
    <source>
        <dbReference type="Proteomes" id="UP000291422"/>
    </source>
</evidence>
<dbReference type="AlphaFoldDB" id="A0A177DIM0"/>
<dbReference type="OMA" id="NTFIASC"/>
<dbReference type="EMBL" id="KV441482">
    <property type="protein sequence ID" value="OAG19041.1"/>
    <property type="molecule type" value="Genomic_DNA"/>
</dbReference>
<accession>A0A177DIM0</accession>
<organism evidence="2 4">
    <name type="scientific">Alternaria alternata</name>
    <name type="common">Alternaria rot fungus</name>
    <name type="synonym">Torula alternata</name>
    <dbReference type="NCBI Taxonomy" id="5599"/>
    <lineage>
        <taxon>Eukaryota</taxon>
        <taxon>Fungi</taxon>
        <taxon>Dikarya</taxon>
        <taxon>Ascomycota</taxon>
        <taxon>Pezizomycotina</taxon>
        <taxon>Dothideomycetes</taxon>
        <taxon>Pleosporomycetidae</taxon>
        <taxon>Pleosporales</taxon>
        <taxon>Pleosporineae</taxon>
        <taxon>Pleosporaceae</taxon>
        <taxon>Alternaria</taxon>
        <taxon>Alternaria sect. Alternaria</taxon>
        <taxon>Alternaria alternata complex</taxon>
    </lineage>
</organism>
<keyword evidence="1" id="KW-0472">Membrane</keyword>